<comment type="caution">
    <text evidence="2">The sequence shown here is derived from an EMBL/GenBank/DDBJ whole genome shotgun (WGS) entry which is preliminary data.</text>
</comment>
<dbReference type="InterPro" id="IPR020103">
    <property type="entry name" value="PsdUridine_synth_cat_dom_sf"/>
</dbReference>
<dbReference type="Gene3D" id="3.30.2350.10">
    <property type="entry name" value="Pseudouridine synthase"/>
    <property type="match status" value="1"/>
</dbReference>
<proteinExistence type="predicted"/>
<evidence type="ECO:0000313" key="3">
    <source>
        <dbReference type="Proteomes" id="UP001202831"/>
    </source>
</evidence>
<protein>
    <submittedName>
        <fullName evidence="2">Pseudouridine synthase</fullName>
    </submittedName>
</protein>
<reference evidence="2 3" key="1">
    <citation type="submission" date="2022-01" db="EMBL/GenBank/DDBJ databases">
        <title>Whole genome-based taxonomy of the Shewanellaceae.</title>
        <authorList>
            <person name="Martin-Rodriguez A.J."/>
        </authorList>
    </citation>
    <scope>NUCLEOTIDE SEQUENCE [LARGE SCALE GENOMIC DNA]</scope>
    <source>
        <strain evidence="2 3">DSM 21332</strain>
    </source>
</reference>
<sequence>MTTVRAAQPSYIVLPREVTDKPTVLSFLMSHFARIGEEVWLQRVRDGKVHWQDGTLIDENTEYRPTARVYYYREVVAETHIPFKEQILYRDEEILIVHKPHFLPVTPSGNYVNECLVHRLRIDTGIETVSPAHRLDRETAGVMLMSLNPQTRHQYHDLFKSKTITKEYQALARLTPELKQKADAGELDLPIRWTVKNRMKPANPSFLMQVVEGEANTHSEIALIAVQGEFGLFELSPITGKTHQLRVHMLSLGMPLLNDRFYPELQPKKEDNFEQPLQLLAYRLRFEDPVTGKQHDWQVDGLEFPRG</sequence>
<dbReference type="PANTHER" id="PTHR21600:SF84">
    <property type="entry name" value="PSEUDOURIDINE SYNTHASE RSUA_RLUA-LIKE DOMAIN-CONTAINING PROTEIN"/>
    <property type="match status" value="1"/>
</dbReference>
<feature type="domain" description="Pseudouridine synthase RsuA/RluA-like" evidence="1">
    <location>
        <begin position="94"/>
        <end position="250"/>
    </location>
</feature>
<dbReference type="Pfam" id="PF00849">
    <property type="entry name" value="PseudoU_synth_2"/>
    <property type="match status" value="1"/>
</dbReference>
<accession>A0ABT0N1N2</accession>
<keyword evidence="3" id="KW-1185">Reference proteome</keyword>
<organism evidence="2 3">
    <name type="scientific">Shewanella corallii</name>
    <dbReference type="NCBI Taxonomy" id="560080"/>
    <lineage>
        <taxon>Bacteria</taxon>
        <taxon>Pseudomonadati</taxon>
        <taxon>Pseudomonadota</taxon>
        <taxon>Gammaproteobacteria</taxon>
        <taxon>Alteromonadales</taxon>
        <taxon>Shewanellaceae</taxon>
        <taxon>Shewanella</taxon>
    </lineage>
</organism>
<dbReference type="PROSITE" id="PS01129">
    <property type="entry name" value="PSI_RLU"/>
    <property type="match status" value="1"/>
</dbReference>
<dbReference type="InterPro" id="IPR006145">
    <property type="entry name" value="PsdUridine_synth_RsuA/RluA"/>
</dbReference>
<dbReference type="SUPFAM" id="SSF55120">
    <property type="entry name" value="Pseudouridine synthase"/>
    <property type="match status" value="1"/>
</dbReference>
<dbReference type="InterPro" id="IPR050188">
    <property type="entry name" value="RluA_PseudoU_synthase"/>
</dbReference>
<evidence type="ECO:0000259" key="1">
    <source>
        <dbReference type="Pfam" id="PF00849"/>
    </source>
</evidence>
<dbReference type="EMBL" id="JAKIKT010000001">
    <property type="protein sequence ID" value="MCL2912334.1"/>
    <property type="molecule type" value="Genomic_DNA"/>
</dbReference>
<dbReference type="PANTHER" id="PTHR21600">
    <property type="entry name" value="MITOCHONDRIAL RNA PSEUDOURIDINE SYNTHASE"/>
    <property type="match status" value="1"/>
</dbReference>
<dbReference type="InterPro" id="IPR006224">
    <property type="entry name" value="PsdUridine_synth_RluA-like_CS"/>
</dbReference>
<dbReference type="RefSeq" id="WP_248933989.1">
    <property type="nucleotide sequence ID" value="NZ_JAKIKT010000001.1"/>
</dbReference>
<name>A0ABT0N1N2_9GAMM</name>
<dbReference type="Proteomes" id="UP001202831">
    <property type="component" value="Unassembled WGS sequence"/>
</dbReference>
<gene>
    <name evidence="2" type="ORF">L2725_00810</name>
</gene>
<evidence type="ECO:0000313" key="2">
    <source>
        <dbReference type="EMBL" id="MCL2912334.1"/>
    </source>
</evidence>